<dbReference type="AlphaFoldDB" id="A0A921EMU4"/>
<accession>A0A921EMU4</accession>
<feature type="transmembrane region" description="Helical" evidence="7">
    <location>
        <begin position="92"/>
        <end position="114"/>
    </location>
</feature>
<dbReference type="NCBIfam" id="TIGR00797">
    <property type="entry name" value="matE"/>
    <property type="match status" value="1"/>
</dbReference>
<feature type="transmembrane region" description="Helical" evidence="7">
    <location>
        <begin position="58"/>
        <end position="80"/>
    </location>
</feature>
<feature type="transmembrane region" description="Helical" evidence="7">
    <location>
        <begin position="281"/>
        <end position="298"/>
    </location>
</feature>
<feature type="transmembrane region" description="Helical" evidence="7">
    <location>
        <begin position="239"/>
        <end position="261"/>
    </location>
</feature>
<evidence type="ECO:0000256" key="7">
    <source>
        <dbReference type="SAM" id="Phobius"/>
    </source>
</evidence>
<dbReference type="CDD" id="cd13138">
    <property type="entry name" value="MATE_yoeA_like"/>
    <property type="match status" value="1"/>
</dbReference>
<feature type="transmembrane region" description="Helical" evidence="7">
    <location>
        <begin position="318"/>
        <end position="342"/>
    </location>
</feature>
<dbReference type="GO" id="GO:0042910">
    <property type="term" value="F:xenobiotic transmembrane transporter activity"/>
    <property type="evidence" value="ECO:0007669"/>
    <property type="project" value="InterPro"/>
</dbReference>
<protein>
    <submittedName>
        <fullName evidence="8">MATE family efflux transporter</fullName>
    </submittedName>
</protein>
<dbReference type="GO" id="GO:0015297">
    <property type="term" value="F:antiporter activity"/>
    <property type="evidence" value="ECO:0007669"/>
    <property type="project" value="InterPro"/>
</dbReference>
<keyword evidence="3" id="KW-1003">Cell membrane</keyword>
<gene>
    <name evidence="8" type="ORF">K8V15_03860</name>
</gene>
<evidence type="ECO:0000313" key="8">
    <source>
        <dbReference type="EMBL" id="HJE51104.1"/>
    </source>
</evidence>
<dbReference type="EMBL" id="DYZF01000090">
    <property type="protein sequence ID" value="HJE51104.1"/>
    <property type="molecule type" value="Genomic_DNA"/>
</dbReference>
<sequence>MAKNLTVGSPLRLIVLFTLPLLIGNLFQQFYALADAIVVGRMLGVDALAAVGASGSLQFLLIGFAMGNSAGLAIPVSRAFGAGDLPAMRRAVATGALLSLAVAVVITLIGTLGARTLLTWLGTPSELMAQSTTFLVVLFSGVIATVAFNYLSSVIRALGDSRTPLYFLVLACVLNVVLVIAFIGGLGTGVGGAALATVISQLVSVLLCLVLIWRRMPDLHLRRADWRIDLRQMKESSTLGLTLGFQMSIIAIGAAMLQFGINGLGTDAVAAFTAAMRVDQVAVVPLATIGVALTTYVAQNAGAREWHRIRTGVRQAVLLGIGMAVLLGLAIVFFGVEMVRIFVGDGQDRVVEMAHQYLLINGALYAVLSFLFV</sequence>
<dbReference type="InterPro" id="IPR052031">
    <property type="entry name" value="Membrane_Transporter-Flippase"/>
</dbReference>
<evidence type="ECO:0000256" key="1">
    <source>
        <dbReference type="ARBA" id="ARBA00004651"/>
    </source>
</evidence>
<evidence type="ECO:0000256" key="5">
    <source>
        <dbReference type="ARBA" id="ARBA00022989"/>
    </source>
</evidence>
<reference evidence="8" key="1">
    <citation type="journal article" date="2021" name="PeerJ">
        <title>Extensive microbial diversity within the chicken gut microbiome revealed by metagenomics and culture.</title>
        <authorList>
            <person name="Gilroy R."/>
            <person name="Ravi A."/>
            <person name="Getino M."/>
            <person name="Pursley I."/>
            <person name="Horton D.L."/>
            <person name="Alikhan N.F."/>
            <person name="Baker D."/>
            <person name="Gharbi K."/>
            <person name="Hall N."/>
            <person name="Watson M."/>
            <person name="Adriaenssens E.M."/>
            <person name="Foster-Nyarko E."/>
            <person name="Jarju S."/>
            <person name="Secka A."/>
            <person name="Antonio M."/>
            <person name="Oren A."/>
            <person name="Chaudhuri R.R."/>
            <person name="La Ragione R."/>
            <person name="Hildebrand F."/>
            <person name="Pallen M.J."/>
        </authorList>
    </citation>
    <scope>NUCLEOTIDE SEQUENCE</scope>
    <source>
        <strain evidence="8">ChiGjej3B3-7470</strain>
    </source>
</reference>
<dbReference type="PANTHER" id="PTHR43549">
    <property type="entry name" value="MULTIDRUG RESISTANCE PROTEIN YPNP-RELATED"/>
    <property type="match status" value="1"/>
</dbReference>
<evidence type="ECO:0000256" key="4">
    <source>
        <dbReference type="ARBA" id="ARBA00022692"/>
    </source>
</evidence>
<feature type="transmembrane region" description="Helical" evidence="7">
    <location>
        <begin position="193"/>
        <end position="213"/>
    </location>
</feature>
<comment type="subcellular location">
    <subcellularLocation>
        <location evidence="1">Cell membrane</location>
        <topology evidence="1">Multi-pass membrane protein</topology>
    </subcellularLocation>
</comment>
<dbReference type="InterPro" id="IPR002528">
    <property type="entry name" value="MATE_fam"/>
</dbReference>
<feature type="transmembrane region" description="Helical" evidence="7">
    <location>
        <begin position="134"/>
        <end position="153"/>
    </location>
</feature>
<dbReference type="GO" id="GO:0005886">
    <property type="term" value="C:plasma membrane"/>
    <property type="evidence" value="ECO:0007669"/>
    <property type="project" value="UniProtKB-SubCell"/>
</dbReference>
<feature type="non-terminal residue" evidence="8">
    <location>
        <position position="373"/>
    </location>
</feature>
<keyword evidence="5 7" id="KW-1133">Transmembrane helix</keyword>
<dbReference type="PANTHER" id="PTHR43549:SF3">
    <property type="entry name" value="MULTIDRUG RESISTANCE PROTEIN YPNP-RELATED"/>
    <property type="match status" value="1"/>
</dbReference>
<dbReference type="Proteomes" id="UP000712713">
    <property type="component" value="Unassembled WGS sequence"/>
</dbReference>
<evidence type="ECO:0000256" key="2">
    <source>
        <dbReference type="ARBA" id="ARBA00022448"/>
    </source>
</evidence>
<evidence type="ECO:0000256" key="6">
    <source>
        <dbReference type="ARBA" id="ARBA00023136"/>
    </source>
</evidence>
<organism evidence="8 9">
    <name type="scientific">Tessaracoccus flavescens</name>
    <dbReference type="NCBI Taxonomy" id="399497"/>
    <lineage>
        <taxon>Bacteria</taxon>
        <taxon>Bacillati</taxon>
        <taxon>Actinomycetota</taxon>
        <taxon>Actinomycetes</taxon>
        <taxon>Propionibacteriales</taxon>
        <taxon>Propionibacteriaceae</taxon>
        <taxon>Tessaracoccus</taxon>
    </lineage>
</organism>
<keyword evidence="4 7" id="KW-0812">Transmembrane</keyword>
<name>A0A921EMU4_9ACTN</name>
<reference evidence="8" key="2">
    <citation type="submission" date="2021-09" db="EMBL/GenBank/DDBJ databases">
        <authorList>
            <person name="Gilroy R."/>
        </authorList>
    </citation>
    <scope>NUCLEOTIDE SEQUENCE</scope>
    <source>
        <strain evidence="8">ChiGjej3B3-7470</strain>
    </source>
</reference>
<keyword evidence="2" id="KW-0813">Transport</keyword>
<evidence type="ECO:0000256" key="3">
    <source>
        <dbReference type="ARBA" id="ARBA00022475"/>
    </source>
</evidence>
<feature type="transmembrane region" description="Helical" evidence="7">
    <location>
        <begin position="354"/>
        <end position="372"/>
    </location>
</feature>
<dbReference type="Pfam" id="PF01554">
    <property type="entry name" value="MatE"/>
    <property type="match status" value="2"/>
</dbReference>
<keyword evidence="6 7" id="KW-0472">Membrane</keyword>
<feature type="transmembrane region" description="Helical" evidence="7">
    <location>
        <begin position="165"/>
        <end position="187"/>
    </location>
</feature>
<evidence type="ECO:0000313" key="9">
    <source>
        <dbReference type="Proteomes" id="UP000712713"/>
    </source>
</evidence>
<comment type="caution">
    <text evidence="8">The sequence shown here is derived from an EMBL/GenBank/DDBJ whole genome shotgun (WGS) entry which is preliminary data.</text>
</comment>
<proteinExistence type="predicted"/>